<keyword evidence="3" id="KW-1185">Reference proteome</keyword>
<dbReference type="STRING" id="4846.A0A367J941"/>
<dbReference type="OrthoDB" id="301415at2759"/>
<evidence type="ECO:0000313" key="2">
    <source>
        <dbReference type="EMBL" id="RCH86472.1"/>
    </source>
</evidence>
<name>A0A367J941_RHIST</name>
<gene>
    <name evidence="2" type="ORF">CU098_008490</name>
</gene>
<proteinExistence type="predicted"/>
<organism evidence="2 3">
    <name type="scientific">Rhizopus stolonifer</name>
    <name type="common">Rhizopus nigricans</name>
    <dbReference type="NCBI Taxonomy" id="4846"/>
    <lineage>
        <taxon>Eukaryota</taxon>
        <taxon>Fungi</taxon>
        <taxon>Fungi incertae sedis</taxon>
        <taxon>Mucoromycota</taxon>
        <taxon>Mucoromycotina</taxon>
        <taxon>Mucoromycetes</taxon>
        <taxon>Mucorales</taxon>
        <taxon>Mucorineae</taxon>
        <taxon>Rhizopodaceae</taxon>
        <taxon>Rhizopus</taxon>
    </lineage>
</organism>
<dbReference type="EMBL" id="PJQM01003926">
    <property type="protein sequence ID" value="RCH86472.1"/>
    <property type="molecule type" value="Genomic_DNA"/>
</dbReference>
<dbReference type="AlphaFoldDB" id="A0A367J941"/>
<feature type="compositionally biased region" description="Low complexity" evidence="1">
    <location>
        <begin position="15"/>
        <end position="34"/>
    </location>
</feature>
<feature type="region of interest" description="Disordered" evidence="1">
    <location>
        <begin position="1"/>
        <end position="41"/>
    </location>
</feature>
<evidence type="ECO:0000313" key="3">
    <source>
        <dbReference type="Proteomes" id="UP000253551"/>
    </source>
</evidence>
<reference evidence="2 3" key="1">
    <citation type="journal article" date="2018" name="G3 (Bethesda)">
        <title>Phylogenetic and Phylogenomic Definition of Rhizopus Species.</title>
        <authorList>
            <person name="Gryganskyi A.P."/>
            <person name="Golan J."/>
            <person name="Dolatabadi S."/>
            <person name="Mondo S."/>
            <person name="Robb S."/>
            <person name="Idnurm A."/>
            <person name="Muszewska A."/>
            <person name="Steczkiewicz K."/>
            <person name="Masonjones S."/>
            <person name="Liao H.L."/>
            <person name="Gajdeczka M.T."/>
            <person name="Anike F."/>
            <person name="Vuek A."/>
            <person name="Anishchenko I.M."/>
            <person name="Voigt K."/>
            <person name="de Hoog G.S."/>
            <person name="Smith M.E."/>
            <person name="Heitman J."/>
            <person name="Vilgalys R."/>
            <person name="Stajich J.E."/>
        </authorList>
    </citation>
    <scope>NUCLEOTIDE SEQUENCE [LARGE SCALE GENOMIC DNA]</scope>
    <source>
        <strain evidence="2 3">LSU 92-RS-03</strain>
    </source>
</reference>
<protein>
    <submittedName>
        <fullName evidence="2">Uncharacterized protein</fullName>
    </submittedName>
</protein>
<accession>A0A367J941</accession>
<sequence length="360" mass="40515">MSDSTPSSPIPSINPPTDENTRLLSTATTSYSASNGRENPTVITMSAEENGKGSKPNGINQAMTKQRFRQIISEGQPTVPTSELTEKIQDILVFSEIKKKQERQVLKQKKQKEAAHLLKKKLSEWSIISSHEDENASKKHIRKRDLAVDALRLATDRWKEKHGWSTSHDTTSIFNSEHTTPHVITNTNSGTTVVKKQENDFLRTKGIPSNAESIFKVAKNASVCAILALLHERKLSGSFTEADVSLQALALSTLSLGLKAQEKSASHVVLYEMLTTKWVNEKSALDWAVENDSQIILNDARVQLVVEDLWKSGPNWHHDPTHPSNIWIGKTENEQDQPKNFVWYVIWHTFTDFLARWCIA</sequence>
<comment type="caution">
    <text evidence="2">The sequence shown here is derived from an EMBL/GenBank/DDBJ whole genome shotgun (WGS) entry which is preliminary data.</text>
</comment>
<feature type="non-terminal residue" evidence="2">
    <location>
        <position position="360"/>
    </location>
</feature>
<dbReference type="Proteomes" id="UP000253551">
    <property type="component" value="Unassembled WGS sequence"/>
</dbReference>
<evidence type="ECO:0000256" key="1">
    <source>
        <dbReference type="SAM" id="MobiDB-lite"/>
    </source>
</evidence>